<evidence type="ECO:0000256" key="2">
    <source>
        <dbReference type="ARBA" id="ARBA00022638"/>
    </source>
</evidence>
<keyword evidence="3" id="KW-0378">Hydrolase</keyword>
<dbReference type="InterPro" id="IPR036779">
    <property type="entry name" value="LysM_dom_sf"/>
</dbReference>
<dbReference type="Gene3D" id="1.10.530.10">
    <property type="match status" value="1"/>
</dbReference>
<dbReference type="PANTHER" id="PTHR33308">
    <property type="entry name" value="PEPTIDOGLYCAN HYDROLASE FLGJ"/>
    <property type="match status" value="1"/>
</dbReference>
<dbReference type="GO" id="GO:0004040">
    <property type="term" value="F:amidase activity"/>
    <property type="evidence" value="ECO:0007669"/>
    <property type="project" value="InterPro"/>
</dbReference>
<dbReference type="InterPro" id="IPR018392">
    <property type="entry name" value="LysM"/>
</dbReference>
<feature type="domain" description="LysM" evidence="5">
    <location>
        <begin position="221"/>
        <end position="264"/>
    </location>
</feature>
<dbReference type="SUPFAM" id="SSF54106">
    <property type="entry name" value="LysM domain"/>
    <property type="match status" value="1"/>
</dbReference>
<organism evidence="6 7">
    <name type="scientific">Gramella jeungdoensis</name>
    <dbReference type="NCBI Taxonomy" id="708091"/>
    <lineage>
        <taxon>Bacteria</taxon>
        <taxon>Pseudomonadati</taxon>
        <taxon>Bacteroidota</taxon>
        <taxon>Flavobacteriia</taxon>
        <taxon>Flavobacteriales</taxon>
        <taxon>Flavobacteriaceae</taxon>
        <taxon>Christiangramia</taxon>
    </lineage>
</organism>
<reference evidence="6 7" key="1">
    <citation type="journal article" date="2011" name="J. Microbiol.">
        <title>Gramella jeungdoensis sp. nov., isolated from a solar saltern in Korea.</title>
        <authorList>
            <person name="Joung Y."/>
            <person name="Kim H."/>
            <person name="Jang T."/>
            <person name="Ahn T.S."/>
            <person name="Joh K."/>
        </authorList>
    </citation>
    <scope>NUCLEOTIDE SEQUENCE [LARGE SCALE GENOMIC DNA]</scope>
    <source>
        <strain evidence="6 7">KCTC 23123</strain>
    </source>
</reference>
<evidence type="ECO:0000313" key="7">
    <source>
        <dbReference type="Proteomes" id="UP000298517"/>
    </source>
</evidence>
<accession>A0A4Y8AQL3</accession>
<evidence type="ECO:0000256" key="1">
    <source>
        <dbReference type="ARBA" id="ARBA00022529"/>
    </source>
</evidence>
<evidence type="ECO:0000256" key="4">
    <source>
        <dbReference type="ARBA" id="ARBA00032108"/>
    </source>
</evidence>
<name>A0A4Y8AQL3_9FLAO</name>
<dbReference type="AlphaFoldDB" id="A0A4Y8AQL3"/>
<dbReference type="SMART" id="SM00257">
    <property type="entry name" value="LysM"/>
    <property type="match status" value="1"/>
</dbReference>
<sequence length="266" mass="30391">MNLKFFLITVLTLSLLVSCKSKKKLVKKLETPHKEMVIKSTNDTDSKKVTLVSNTNSTIRNSTLDYIEQYKDAAMRDMRNYNIPASIKLAQGILESSSGNSQLTKRSNNHFGIKCHKGWEGDKTYHDDDEKGECFRVYKDPANSYKDHSLFLTSRSRYSDLFKIEQGDYVKWAKGLSKAGYATDRRYPAKLIAIIEKYDLHKYDTEVLGKSFEYPKNNDLKNHIVTKGDTLYSLSRRYGLTVSDLKKINSLDSNTISIGQVLIVSK</sequence>
<dbReference type="InterPro" id="IPR002901">
    <property type="entry name" value="MGlyc_endo_b_GlcNAc-like_dom"/>
</dbReference>
<dbReference type="Proteomes" id="UP000298517">
    <property type="component" value="Unassembled WGS sequence"/>
</dbReference>
<dbReference type="PROSITE" id="PS51782">
    <property type="entry name" value="LYSM"/>
    <property type="match status" value="1"/>
</dbReference>
<dbReference type="PANTHER" id="PTHR33308:SF9">
    <property type="entry name" value="PEPTIDOGLYCAN HYDROLASE FLGJ"/>
    <property type="match status" value="1"/>
</dbReference>
<dbReference type="PROSITE" id="PS51257">
    <property type="entry name" value="PROKAR_LIPOPROTEIN"/>
    <property type="match status" value="1"/>
</dbReference>
<evidence type="ECO:0000256" key="3">
    <source>
        <dbReference type="ARBA" id="ARBA00022801"/>
    </source>
</evidence>
<proteinExistence type="predicted"/>
<dbReference type="OrthoDB" id="977752at2"/>
<dbReference type="EMBL" id="SNQI01000004">
    <property type="protein sequence ID" value="TEW73039.1"/>
    <property type="molecule type" value="Genomic_DNA"/>
</dbReference>
<protein>
    <recommendedName>
        <fullName evidence="4">Peptidoglycan hydrolase</fullName>
    </recommendedName>
</protein>
<evidence type="ECO:0000259" key="5">
    <source>
        <dbReference type="PROSITE" id="PS51782"/>
    </source>
</evidence>
<dbReference type="Pfam" id="PF01832">
    <property type="entry name" value="Glucosaminidase"/>
    <property type="match status" value="1"/>
</dbReference>
<comment type="caution">
    <text evidence="6">The sequence shown here is derived from an EMBL/GenBank/DDBJ whole genome shotgun (WGS) entry which is preliminary data.</text>
</comment>
<dbReference type="GO" id="GO:0042742">
    <property type="term" value="P:defense response to bacterium"/>
    <property type="evidence" value="ECO:0007669"/>
    <property type="project" value="UniProtKB-KW"/>
</dbReference>
<keyword evidence="7" id="KW-1185">Reference proteome</keyword>
<dbReference type="InterPro" id="IPR051056">
    <property type="entry name" value="Glycosyl_Hydrolase_73"/>
</dbReference>
<gene>
    <name evidence="6" type="ORF">E2488_12680</name>
</gene>
<dbReference type="Pfam" id="PF01476">
    <property type="entry name" value="LysM"/>
    <property type="match status" value="1"/>
</dbReference>
<dbReference type="Gene3D" id="3.10.350.10">
    <property type="entry name" value="LysM domain"/>
    <property type="match status" value="1"/>
</dbReference>
<dbReference type="SMART" id="SM00047">
    <property type="entry name" value="LYZ2"/>
    <property type="match status" value="1"/>
</dbReference>
<evidence type="ECO:0000313" key="6">
    <source>
        <dbReference type="EMBL" id="TEW73039.1"/>
    </source>
</evidence>
<dbReference type="CDD" id="cd00118">
    <property type="entry name" value="LysM"/>
    <property type="match status" value="1"/>
</dbReference>
<dbReference type="RefSeq" id="WP_134248742.1">
    <property type="nucleotide sequence ID" value="NZ_SNQI01000004.1"/>
</dbReference>
<keyword evidence="2" id="KW-0081">Bacteriolytic enzyme</keyword>
<dbReference type="GO" id="GO:0031640">
    <property type="term" value="P:killing of cells of another organism"/>
    <property type="evidence" value="ECO:0007669"/>
    <property type="project" value="UniProtKB-KW"/>
</dbReference>
<keyword evidence="1" id="KW-0929">Antimicrobial</keyword>